<name>F6HT65_VITVI</name>
<dbReference type="PANTHER" id="PTHR34222:SF95">
    <property type="entry name" value="RRNA 2'-O-METHYLTRANSFERASE FIBRILLARIN-LIKE ISOFORM X1"/>
    <property type="match status" value="1"/>
</dbReference>
<accession>F6HT65</accession>
<organism evidence="1 2">
    <name type="scientific">Vitis vinifera</name>
    <name type="common">Grape</name>
    <dbReference type="NCBI Taxonomy" id="29760"/>
    <lineage>
        <taxon>Eukaryota</taxon>
        <taxon>Viridiplantae</taxon>
        <taxon>Streptophyta</taxon>
        <taxon>Embryophyta</taxon>
        <taxon>Tracheophyta</taxon>
        <taxon>Spermatophyta</taxon>
        <taxon>Magnoliopsida</taxon>
        <taxon>eudicotyledons</taxon>
        <taxon>Gunneridae</taxon>
        <taxon>Pentapetalae</taxon>
        <taxon>rosids</taxon>
        <taxon>Vitales</taxon>
        <taxon>Vitaceae</taxon>
        <taxon>Viteae</taxon>
        <taxon>Vitis</taxon>
    </lineage>
</organism>
<dbReference type="AlphaFoldDB" id="F6HT65"/>
<protein>
    <recommendedName>
        <fullName evidence="3">DUF4219 domain-containing protein</fullName>
    </recommendedName>
</protein>
<dbReference type="EMBL" id="FN596247">
    <property type="protein sequence ID" value="CCB57875.1"/>
    <property type="molecule type" value="Genomic_DNA"/>
</dbReference>
<dbReference type="InParanoid" id="F6HT65"/>
<dbReference type="PANTHER" id="PTHR34222">
    <property type="entry name" value="GAG_PRE-INTEGRS DOMAIN-CONTAINING PROTEIN"/>
    <property type="match status" value="1"/>
</dbReference>
<proteinExistence type="predicted"/>
<evidence type="ECO:0000313" key="1">
    <source>
        <dbReference type="EMBL" id="CCB57875.1"/>
    </source>
</evidence>
<keyword evidence="2" id="KW-1185">Reference proteome</keyword>
<sequence>MATKTSIFSSVISGSPMITSEKLVGNENYLSWSASVELWLMGQGYEDHLVTQEADILEVDRVGQGYEDHLVTQEADILEVDRVQWRKIDAQLCSVLWQSVDPKILLHLWAYKTCFKFWTQAKGLYTNDIQRLYKVASAIVHISQQDLDLSTYIGQIASLKEEFLTMMPLTPDVGAQQTQLDKFFMVLTLISLRPDLEPVRDQILGSSSIPSLDDVFARLLRISSIQTFPFDSTSDSSSQGTEILDILS</sequence>
<dbReference type="eggNOG" id="KOG0017">
    <property type="taxonomic scope" value="Eukaryota"/>
</dbReference>
<evidence type="ECO:0000313" key="2">
    <source>
        <dbReference type="Proteomes" id="UP000009183"/>
    </source>
</evidence>
<reference evidence="2" key="1">
    <citation type="journal article" date="2007" name="Nature">
        <title>The grapevine genome sequence suggests ancestral hexaploidization in major angiosperm phyla.</title>
        <authorList>
            <consortium name="The French-Italian Public Consortium for Grapevine Genome Characterization."/>
            <person name="Jaillon O."/>
            <person name="Aury J.-M."/>
            <person name="Noel B."/>
            <person name="Policriti A."/>
            <person name="Clepet C."/>
            <person name="Casagrande A."/>
            <person name="Choisne N."/>
            <person name="Aubourg S."/>
            <person name="Vitulo N."/>
            <person name="Jubin C."/>
            <person name="Vezzi A."/>
            <person name="Legeai F."/>
            <person name="Hugueney P."/>
            <person name="Dasilva C."/>
            <person name="Horner D."/>
            <person name="Mica E."/>
            <person name="Jublot D."/>
            <person name="Poulain J."/>
            <person name="Bruyere C."/>
            <person name="Billault A."/>
            <person name="Segurens B."/>
            <person name="Gouyvenoux M."/>
            <person name="Ugarte E."/>
            <person name="Cattonaro F."/>
            <person name="Anthouard V."/>
            <person name="Vico V."/>
            <person name="Del Fabbro C."/>
            <person name="Alaux M."/>
            <person name="Di Gaspero G."/>
            <person name="Dumas V."/>
            <person name="Felice N."/>
            <person name="Paillard S."/>
            <person name="Juman I."/>
            <person name="Moroldo M."/>
            <person name="Scalabrin S."/>
            <person name="Canaguier A."/>
            <person name="Le Clainche I."/>
            <person name="Malacrida G."/>
            <person name="Durand E."/>
            <person name="Pesole G."/>
            <person name="Laucou V."/>
            <person name="Chatelet P."/>
            <person name="Merdinoglu D."/>
            <person name="Delledonne M."/>
            <person name="Pezzotti M."/>
            <person name="Lecharny A."/>
            <person name="Scarpelli C."/>
            <person name="Artiguenave F."/>
            <person name="Pe M.E."/>
            <person name="Valle G."/>
            <person name="Morgante M."/>
            <person name="Caboche M."/>
            <person name="Adam-Blondon A.-F."/>
            <person name="Weissenbach J."/>
            <person name="Quetier F."/>
            <person name="Wincker P."/>
        </authorList>
    </citation>
    <scope>NUCLEOTIDE SEQUENCE [LARGE SCALE GENOMIC DNA]</scope>
    <source>
        <strain evidence="2">cv. Pinot noir / PN40024</strain>
    </source>
</reference>
<dbReference type="PaxDb" id="29760-VIT_02s0012g01730.t01"/>
<dbReference type="HOGENOM" id="CLU_104828_0_0_1"/>
<gene>
    <name evidence="1" type="ordered locus">VIT_02s0012g01730</name>
</gene>
<dbReference type="ExpressionAtlas" id="F6HT65">
    <property type="expression patterns" value="baseline and differential"/>
</dbReference>
<evidence type="ECO:0008006" key="3">
    <source>
        <dbReference type="Google" id="ProtNLM"/>
    </source>
</evidence>
<dbReference type="Proteomes" id="UP000009183">
    <property type="component" value="Chromosome 2"/>
</dbReference>